<dbReference type="SUPFAM" id="SSF49785">
    <property type="entry name" value="Galactose-binding domain-like"/>
    <property type="match status" value="3"/>
</dbReference>
<dbReference type="EMBL" id="JBHLZF010000002">
    <property type="protein sequence ID" value="MFB9898304.1"/>
    <property type="molecule type" value="Genomic_DNA"/>
</dbReference>
<feature type="domain" description="Glycosyl hydrolase family 98 putative carbohydrate-binding module" evidence="5">
    <location>
        <begin position="486"/>
        <end position="635"/>
    </location>
</feature>
<evidence type="ECO:0000256" key="2">
    <source>
        <dbReference type="ARBA" id="ARBA00022801"/>
    </source>
</evidence>
<dbReference type="PANTHER" id="PTHR11452:SF42">
    <property type="entry name" value="ALPHA-GALACTOSIDASE"/>
    <property type="match status" value="1"/>
</dbReference>
<keyword evidence="3" id="KW-0326">Glycosidase</keyword>
<organism evidence="6 7">
    <name type="scientific">Hallella seregens ATCC 51272</name>
    <dbReference type="NCBI Taxonomy" id="1336250"/>
    <lineage>
        <taxon>Bacteria</taxon>
        <taxon>Pseudomonadati</taxon>
        <taxon>Bacteroidota</taxon>
        <taxon>Bacteroidia</taxon>
        <taxon>Bacteroidales</taxon>
        <taxon>Prevotellaceae</taxon>
        <taxon>Hallella</taxon>
    </lineage>
</organism>
<dbReference type="Gene3D" id="2.60.120.1060">
    <property type="entry name" value="NPCBM/NEW2 domain"/>
    <property type="match status" value="3"/>
</dbReference>
<evidence type="ECO:0000259" key="5">
    <source>
        <dbReference type="SMART" id="SM00776"/>
    </source>
</evidence>
<dbReference type="InterPro" id="IPR013785">
    <property type="entry name" value="Aldolase_TIM"/>
</dbReference>
<dbReference type="InterPro" id="IPR017853">
    <property type="entry name" value="GH"/>
</dbReference>
<keyword evidence="2" id="KW-0378">Hydrolase</keyword>
<dbReference type="InterPro" id="IPR038637">
    <property type="entry name" value="NPCBM_sf"/>
</dbReference>
<name>A0ABV5ZLQ8_9BACT</name>
<keyword evidence="4" id="KW-0732">Signal</keyword>
<proteinExistence type="inferred from homology"/>
<evidence type="ECO:0000256" key="3">
    <source>
        <dbReference type="ARBA" id="ARBA00023295"/>
    </source>
</evidence>
<keyword evidence="7" id="KW-1185">Reference proteome</keyword>
<evidence type="ECO:0000313" key="6">
    <source>
        <dbReference type="EMBL" id="MFB9898304.1"/>
    </source>
</evidence>
<evidence type="ECO:0000256" key="4">
    <source>
        <dbReference type="SAM" id="SignalP"/>
    </source>
</evidence>
<reference evidence="6 7" key="1">
    <citation type="submission" date="2024-09" db="EMBL/GenBank/DDBJ databases">
        <authorList>
            <person name="Sun Q."/>
            <person name="Mori K."/>
        </authorList>
    </citation>
    <scope>NUCLEOTIDE SEQUENCE [LARGE SCALE GENOMIC DNA]</scope>
    <source>
        <strain evidence="6 7">ATCC 51272</strain>
    </source>
</reference>
<dbReference type="InterPro" id="IPR013783">
    <property type="entry name" value="Ig-like_fold"/>
</dbReference>
<dbReference type="Pfam" id="PF16499">
    <property type="entry name" value="Melibiase_2"/>
    <property type="match status" value="1"/>
</dbReference>
<dbReference type="RefSeq" id="WP_027952946.1">
    <property type="nucleotide sequence ID" value="NZ_JBHLZF010000002.1"/>
</dbReference>
<dbReference type="InterPro" id="IPR002241">
    <property type="entry name" value="Glyco_hydro_27"/>
</dbReference>
<dbReference type="SUPFAM" id="SSF51445">
    <property type="entry name" value="(Trans)glycosidases"/>
    <property type="match status" value="1"/>
</dbReference>
<dbReference type="PANTHER" id="PTHR11452">
    <property type="entry name" value="ALPHA-GALACTOSIDASE/ALPHA-N-ACETYLGALACTOSAMINIDASE"/>
    <property type="match status" value="1"/>
</dbReference>
<dbReference type="Gene3D" id="3.20.20.70">
    <property type="entry name" value="Aldolase class I"/>
    <property type="match status" value="1"/>
</dbReference>
<dbReference type="Gene3D" id="2.60.40.10">
    <property type="entry name" value="Immunoglobulins"/>
    <property type="match status" value="1"/>
</dbReference>
<evidence type="ECO:0000313" key="7">
    <source>
        <dbReference type="Proteomes" id="UP001589688"/>
    </source>
</evidence>
<comment type="similarity">
    <text evidence="1">Belongs to the glycosyl hydrolase 27 family.</text>
</comment>
<dbReference type="Pfam" id="PF08305">
    <property type="entry name" value="NPCBM"/>
    <property type="match status" value="3"/>
</dbReference>
<feature type="signal peptide" evidence="4">
    <location>
        <begin position="1"/>
        <end position="22"/>
    </location>
</feature>
<dbReference type="CDD" id="cd14792">
    <property type="entry name" value="GH27"/>
    <property type="match status" value="1"/>
</dbReference>
<evidence type="ECO:0000256" key="1">
    <source>
        <dbReference type="ARBA" id="ARBA00009743"/>
    </source>
</evidence>
<comment type="caution">
    <text evidence="6">The sequence shown here is derived from an EMBL/GenBank/DDBJ whole genome shotgun (WGS) entry which is preliminary data.</text>
</comment>
<sequence length="926" mass="102516">MMKNALFGLMMGALCLSQPAVAQDGTEAEFRHWAPTPPRGWNSWDCYYSSVTEKEVMQNVRYQRDNLLDYGWEYVVVDIRWYCNHPSLGGGWYNQKGSQDYVLDEYGRYLPSPTRFPSALVDGVNKGFKALADSIHAMGMKFGIHIMRGVPTAVAQNPAAYTLMGSAGSTDAERREAWAKVYNGTTSPCTWLADNALVRNTDEGQQYYNSIMQLYAEWGVDFIKVDDISRPFYTDEIAMLRKAIDRCGRPIVLSVSPGKTQYQYADQCLAMVNQWRMMDDLWDNWSHVKAVFNEAHAWEKVTRPGNYADCDMLPLGQIAMTIADPGYTNADPGRWTQLTRDEQYTMMTLWGVCHSPLFFGGEMTRNDDFTLSLLTNRDMLDMNAYGVDARQYYNSGTGEIVWTSLDPKDGTRYLAMFQDDDTRWVHANEALYKSENVTYTTDGHAVNVDIAWPAGSKTLVLVVDDGGDNFNYDHGDWINPTLVLSDGTEVALTGKYLTQTYTKSYFNRVREDKNVDNGGKMKVMGTAYDRGFSTDANALLLFTIPDTLDVVRFKAMAAADDSGIGQNGSTTSICFMVFDHNPRPAGTGLISRQGKKSEMLETDVKDAEMLKITVDNYDGSFAYDRADLINPVLIDADGNETSLTTLKHNSYTSDWGTLHINRNVEGGQLKVDGKSYDTGLGMNGGCTLTYRLPEGHKYVKFKALCGYDSSCDTDNPSATSGTTMTFTFEAVKKNGYHVDLTGLGYAANQKVGVYDCWGKTHLDSVAGRLWVSIPSHGAKLYRLSPEREEGGQITLSSQTVKADNSEVDLTASVSGAHDAQSYVQFVIDGKPAGSVKYDGEPVTFHARDLAGGTHKVEANYSGTTRQKGCKSPTLTIDTATSIASAKINEAAKPGTGRQGIYNLQGMALDREPSHGVFISHGRLKVK</sequence>
<gene>
    <name evidence="6" type="ORF">ACFFK8_11005</name>
</gene>
<dbReference type="Proteomes" id="UP001589688">
    <property type="component" value="Unassembled WGS sequence"/>
</dbReference>
<dbReference type="SMART" id="SM00776">
    <property type="entry name" value="NPCBM"/>
    <property type="match status" value="1"/>
</dbReference>
<dbReference type="InterPro" id="IPR008979">
    <property type="entry name" value="Galactose-bd-like_sf"/>
</dbReference>
<dbReference type="InterPro" id="IPR013222">
    <property type="entry name" value="Glyco_hyd_98_carb-bd"/>
</dbReference>
<feature type="chain" id="PRO_5046044295" evidence="4">
    <location>
        <begin position="23"/>
        <end position="926"/>
    </location>
</feature>
<accession>A0ABV5ZLQ8</accession>
<protein>
    <submittedName>
        <fullName evidence="6">NPCBM/NEW2 domain-containing protein</fullName>
    </submittedName>
</protein>